<feature type="region of interest" description="Disordered" evidence="1">
    <location>
        <begin position="75"/>
        <end position="196"/>
    </location>
</feature>
<evidence type="ECO:0000256" key="1">
    <source>
        <dbReference type="SAM" id="MobiDB-lite"/>
    </source>
</evidence>
<feature type="compositionally biased region" description="Polar residues" evidence="1">
    <location>
        <begin position="31"/>
        <end position="55"/>
    </location>
</feature>
<dbReference type="EMBL" id="QJTK01000012">
    <property type="protein sequence ID" value="PYF08605.1"/>
    <property type="molecule type" value="Genomic_DNA"/>
</dbReference>
<sequence length="196" mass="20289">MDRISGLMPQTGWSPLLSMVPQKKPPATTVEPANTSANTNSGLGAEVGSQNQNERVVQLQARNRDLAVETAVLAQSRSASLPDPDAPTGPPPTFDVTPLEANAAALMAVPPQEPEADPRAEMTETAAQQAAEGSAEADPQPQVAPEADTAAPAPKAQAKPEPAPQPEVKVERAAAHAASDWQATSDTAEPSLDVVR</sequence>
<accession>A0A318U2J9</accession>
<keyword evidence="3" id="KW-1185">Reference proteome</keyword>
<comment type="caution">
    <text evidence="2">The sequence shown here is derived from an EMBL/GenBank/DDBJ whole genome shotgun (WGS) entry which is preliminary data.</text>
</comment>
<evidence type="ECO:0000313" key="2">
    <source>
        <dbReference type="EMBL" id="PYF08605.1"/>
    </source>
</evidence>
<protein>
    <submittedName>
        <fullName evidence="2">Uncharacterized protein</fullName>
    </submittedName>
</protein>
<gene>
    <name evidence="2" type="ORF">C8J30_11221</name>
</gene>
<organism evidence="2 3">
    <name type="scientific">Rhodobacter viridis</name>
    <dbReference type="NCBI Taxonomy" id="1054202"/>
    <lineage>
        <taxon>Bacteria</taxon>
        <taxon>Pseudomonadati</taxon>
        <taxon>Pseudomonadota</taxon>
        <taxon>Alphaproteobacteria</taxon>
        <taxon>Rhodobacterales</taxon>
        <taxon>Rhodobacter group</taxon>
        <taxon>Rhodobacter</taxon>
    </lineage>
</organism>
<name>A0A318U2J9_9RHOB</name>
<feature type="compositionally biased region" description="Low complexity" evidence="1">
    <location>
        <begin position="123"/>
        <end position="160"/>
    </location>
</feature>
<feature type="region of interest" description="Disordered" evidence="1">
    <location>
        <begin position="1"/>
        <end position="56"/>
    </location>
</feature>
<dbReference type="AlphaFoldDB" id="A0A318U2J9"/>
<evidence type="ECO:0000313" key="3">
    <source>
        <dbReference type="Proteomes" id="UP000247727"/>
    </source>
</evidence>
<dbReference type="Proteomes" id="UP000247727">
    <property type="component" value="Unassembled WGS sequence"/>
</dbReference>
<reference evidence="2 3" key="1">
    <citation type="submission" date="2018-06" db="EMBL/GenBank/DDBJ databases">
        <title>Genomic Encyclopedia of Type Strains, Phase III (KMG-III): the genomes of soil and plant-associated and newly described type strains.</title>
        <authorList>
            <person name="Whitman W."/>
        </authorList>
    </citation>
    <scope>NUCLEOTIDE SEQUENCE [LARGE SCALE GENOMIC DNA]</scope>
    <source>
        <strain evidence="2 3">JA737</strain>
    </source>
</reference>
<dbReference type="OrthoDB" id="7691146at2"/>
<proteinExistence type="predicted"/>
<feature type="compositionally biased region" description="Pro residues" evidence="1">
    <location>
        <begin position="84"/>
        <end position="93"/>
    </location>
</feature>